<accession>A0A0B7A0Q6</accession>
<sequence>MKMEKCSKFKLFNILLLLCAGNFLVYRYFIQSHTLVVASAGIHTNSPAYLLDVYRTALNDTRNILSIRGENKQDITNENRQDIPNENKLNSINDNRQNLPNDYRHNIPNENKLNNINDKQNINNDNKLDIPYENKQYGISNNNNEMDIRKFSISTRASTINFNSVSIPIFQRNLSSQLPVKGLSSDMRQKHVTSSESSISNLCPLIPPRLNGNLATITDVSSWQEIADENAELKPGGRYKPSDCVSRHRVAIIIPFRNREEHLMILLKNLIPMLSRQQLDYGIFVIEQVMPGKFNRAMLMNIGYTEAMKTYDYQCVVFHDVDLVPENDRNIYSCPQMPRHLSAAIDKFHYRLPYTGIYGGVSAVNKEQFQTINGFSNMFFGWGGEDDDMAYRISHAGYKITRYPMDIARYKMIKHVKDAGNEQNPLRFALLKNSAKRMFVDGLNSLVYQVQEVLELSTHLRIRVLINETDILKGKLHLLL</sequence>
<dbReference type="PANTHER" id="PTHR19300:SF57">
    <property type="entry name" value="BETA-1,4-N-ACETYLGALACTOSAMINYLTRANSFERASE"/>
    <property type="match status" value="1"/>
</dbReference>
<feature type="compositionally biased region" description="Polar residues" evidence="12">
    <location>
        <begin position="86"/>
        <end position="100"/>
    </location>
</feature>
<gene>
    <name evidence="15" type="primary">ORF91025</name>
    <name evidence="16" type="synonym">ORF91029</name>
</gene>
<evidence type="ECO:0000256" key="12">
    <source>
        <dbReference type="SAM" id="MobiDB-lite"/>
    </source>
</evidence>
<dbReference type="EC" id="2.4.1.-" evidence="11"/>
<evidence type="ECO:0000256" key="7">
    <source>
        <dbReference type="ARBA" id="ARBA00022968"/>
    </source>
</evidence>
<comment type="pathway">
    <text evidence="2 11">Protein modification; protein glycosylation.</text>
</comment>
<evidence type="ECO:0000256" key="10">
    <source>
        <dbReference type="ARBA" id="ARBA00023180"/>
    </source>
</evidence>
<dbReference type="Gene3D" id="3.90.550.10">
    <property type="entry name" value="Spore Coat Polysaccharide Biosynthesis Protein SpsA, Chain A"/>
    <property type="match status" value="1"/>
</dbReference>
<dbReference type="PANTHER" id="PTHR19300">
    <property type="entry name" value="BETA-1,4-GALACTOSYLTRANSFERASE"/>
    <property type="match status" value="1"/>
</dbReference>
<dbReference type="InterPro" id="IPR029044">
    <property type="entry name" value="Nucleotide-diphossugar_trans"/>
</dbReference>
<comment type="subcellular location">
    <subcellularLocation>
        <location evidence="1">Membrane</location>
        <topology evidence="1">Single-pass type II membrane protein</topology>
    </subcellularLocation>
</comment>
<dbReference type="EMBL" id="HACG01027558">
    <property type="protein sequence ID" value="CEK74423.1"/>
    <property type="molecule type" value="Transcribed_RNA"/>
</dbReference>
<evidence type="ECO:0000256" key="5">
    <source>
        <dbReference type="ARBA" id="ARBA00022679"/>
    </source>
</evidence>
<dbReference type="PRINTS" id="PR02050">
    <property type="entry name" value="B14GALTRFASE"/>
</dbReference>
<dbReference type="GO" id="GO:0033842">
    <property type="term" value="F:N-acetyl-beta-glucosaminyl-derivative 4-beta-N-acetylgalactosaminyltransferase activity"/>
    <property type="evidence" value="ECO:0007669"/>
    <property type="project" value="TreeGrafter"/>
</dbReference>
<evidence type="ECO:0000256" key="8">
    <source>
        <dbReference type="ARBA" id="ARBA00022989"/>
    </source>
</evidence>
<dbReference type="GO" id="GO:0005794">
    <property type="term" value="C:Golgi apparatus"/>
    <property type="evidence" value="ECO:0007669"/>
    <property type="project" value="TreeGrafter"/>
</dbReference>
<protein>
    <recommendedName>
        <fullName evidence="11">Beta-1,4-galactosyltransferase</fullName>
        <ecNumber evidence="11">2.4.1.-</ecNumber>
    </recommendedName>
</protein>
<dbReference type="Pfam" id="PF13733">
    <property type="entry name" value="Glyco_transf_7N"/>
    <property type="match status" value="1"/>
</dbReference>
<feature type="domain" description="Galactosyltransferase C-terminal" evidence="13">
    <location>
        <begin position="339"/>
        <end position="415"/>
    </location>
</feature>
<comment type="function">
    <text evidence="11">Catalyses the transfer of galactose onto proteins or lipids.</text>
</comment>
<reference evidence="15" key="1">
    <citation type="submission" date="2014-12" db="EMBL/GenBank/DDBJ databases">
        <title>Insight into the proteome of Arion vulgaris.</title>
        <authorList>
            <person name="Aradska J."/>
            <person name="Bulat T."/>
            <person name="Smidak R."/>
            <person name="Sarate P."/>
            <person name="Gangsoo J."/>
            <person name="Sialana F."/>
            <person name="Bilban M."/>
            <person name="Lubec G."/>
        </authorList>
    </citation>
    <scope>NUCLEOTIDE SEQUENCE</scope>
    <source>
        <tissue evidence="15">Skin</tissue>
    </source>
</reference>
<keyword evidence="8 11" id="KW-1133">Transmembrane helix</keyword>
<dbReference type="UniPathway" id="UPA00378"/>
<proteinExistence type="inferred from homology"/>
<evidence type="ECO:0000256" key="11">
    <source>
        <dbReference type="RuleBase" id="RU368121"/>
    </source>
</evidence>
<evidence type="ECO:0000256" key="6">
    <source>
        <dbReference type="ARBA" id="ARBA00022692"/>
    </source>
</evidence>
<evidence type="ECO:0000259" key="13">
    <source>
        <dbReference type="Pfam" id="PF02709"/>
    </source>
</evidence>
<evidence type="ECO:0000313" key="15">
    <source>
        <dbReference type="EMBL" id="CEK74423.1"/>
    </source>
</evidence>
<evidence type="ECO:0000313" key="16">
    <source>
        <dbReference type="EMBL" id="CEK74424.1"/>
    </source>
</evidence>
<dbReference type="GO" id="GO:0006688">
    <property type="term" value="P:glycosphingolipid biosynthetic process"/>
    <property type="evidence" value="ECO:0007669"/>
    <property type="project" value="TreeGrafter"/>
</dbReference>
<dbReference type="EMBL" id="HACG01027559">
    <property type="protein sequence ID" value="CEK74424.1"/>
    <property type="molecule type" value="Transcribed_RNA"/>
</dbReference>
<dbReference type="GO" id="GO:0016020">
    <property type="term" value="C:membrane"/>
    <property type="evidence" value="ECO:0007669"/>
    <property type="project" value="UniProtKB-SubCell"/>
</dbReference>
<feature type="domain" description="Galactosyltransferase N-terminal" evidence="14">
    <location>
        <begin position="203"/>
        <end position="335"/>
    </location>
</feature>
<evidence type="ECO:0000256" key="1">
    <source>
        <dbReference type="ARBA" id="ARBA00004606"/>
    </source>
</evidence>
<dbReference type="GO" id="GO:0005975">
    <property type="term" value="P:carbohydrate metabolic process"/>
    <property type="evidence" value="ECO:0007669"/>
    <property type="project" value="InterPro"/>
</dbReference>
<keyword evidence="6 11" id="KW-0812">Transmembrane</keyword>
<evidence type="ECO:0000259" key="14">
    <source>
        <dbReference type="Pfam" id="PF13733"/>
    </source>
</evidence>
<evidence type="ECO:0000256" key="9">
    <source>
        <dbReference type="ARBA" id="ARBA00023136"/>
    </source>
</evidence>
<dbReference type="CDD" id="cd00899">
    <property type="entry name" value="b4GalT"/>
    <property type="match status" value="1"/>
</dbReference>
<name>A0A0B7A0Q6_9EUPU</name>
<keyword evidence="10 11" id="KW-0325">Glycoprotein</keyword>
<feature type="region of interest" description="Disordered" evidence="12">
    <location>
        <begin position="78"/>
        <end position="104"/>
    </location>
</feature>
<dbReference type="InterPro" id="IPR027995">
    <property type="entry name" value="Galactosyl_T_N"/>
</dbReference>
<keyword evidence="9 11" id="KW-0472">Membrane</keyword>
<dbReference type="Pfam" id="PF02709">
    <property type="entry name" value="Glyco_transf_7C"/>
    <property type="match status" value="1"/>
</dbReference>
<keyword evidence="7 11" id="KW-0735">Signal-anchor</keyword>
<keyword evidence="5 11" id="KW-0808">Transferase</keyword>
<keyword evidence="4 11" id="KW-0328">Glycosyltransferase</keyword>
<evidence type="ECO:0000256" key="4">
    <source>
        <dbReference type="ARBA" id="ARBA00022676"/>
    </source>
</evidence>
<dbReference type="SUPFAM" id="SSF53448">
    <property type="entry name" value="Nucleotide-diphospho-sugar transferases"/>
    <property type="match status" value="1"/>
</dbReference>
<dbReference type="InterPro" id="IPR027791">
    <property type="entry name" value="Galactosyl_T_C"/>
</dbReference>
<evidence type="ECO:0000256" key="2">
    <source>
        <dbReference type="ARBA" id="ARBA00004922"/>
    </source>
</evidence>
<evidence type="ECO:0000256" key="3">
    <source>
        <dbReference type="ARBA" id="ARBA00005735"/>
    </source>
</evidence>
<feature type="transmembrane region" description="Helical" evidence="11">
    <location>
        <begin position="12"/>
        <end position="29"/>
    </location>
</feature>
<dbReference type="GO" id="GO:0008378">
    <property type="term" value="F:galactosyltransferase activity"/>
    <property type="evidence" value="ECO:0007669"/>
    <property type="project" value="TreeGrafter"/>
</dbReference>
<dbReference type="AlphaFoldDB" id="A0A0B7A0Q6"/>
<dbReference type="InterPro" id="IPR003859">
    <property type="entry name" value="Galactosyl_T"/>
</dbReference>
<comment type="similarity">
    <text evidence="3 11">Belongs to the glycosyltransferase 7 family.</text>
</comment>
<organism evidence="15">
    <name type="scientific">Arion vulgaris</name>
    <dbReference type="NCBI Taxonomy" id="1028688"/>
    <lineage>
        <taxon>Eukaryota</taxon>
        <taxon>Metazoa</taxon>
        <taxon>Spiralia</taxon>
        <taxon>Lophotrochozoa</taxon>
        <taxon>Mollusca</taxon>
        <taxon>Gastropoda</taxon>
        <taxon>Heterobranchia</taxon>
        <taxon>Euthyneura</taxon>
        <taxon>Panpulmonata</taxon>
        <taxon>Eupulmonata</taxon>
        <taxon>Stylommatophora</taxon>
        <taxon>Helicina</taxon>
        <taxon>Arionoidea</taxon>
        <taxon>Arionidae</taxon>
        <taxon>Arion</taxon>
    </lineage>
</organism>